<dbReference type="SUPFAM" id="SSF54001">
    <property type="entry name" value="Cysteine proteinases"/>
    <property type="match status" value="1"/>
</dbReference>
<name>A0A1M6A6R1_9BACE</name>
<gene>
    <name evidence="1" type="ORF">SAMN05444350_10180</name>
</gene>
<dbReference type="PANTHER" id="PTHR35532:SF5">
    <property type="entry name" value="CARBOHYDRATE-BINDING DOMAIN-CONTAINING PROTEIN"/>
    <property type="match status" value="1"/>
</dbReference>
<dbReference type="RefSeq" id="WP_025831047.1">
    <property type="nucleotide sequence ID" value="NZ_FQZN01000001.1"/>
</dbReference>
<evidence type="ECO:0000313" key="2">
    <source>
        <dbReference type="Proteomes" id="UP000184192"/>
    </source>
</evidence>
<dbReference type="InterPro" id="IPR038765">
    <property type="entry name" value="Papain-like_cys_pep_sf"/>
</dbReference>
<organism evidence="1 2">
    <name type="scientific">Bacteroides stercorirosoris</name>
    <dbReference type="NCBI Taxonomy" id="871324"/>
    <lineage>
        <taxon>Bacteria</taxon>
        <taxon>Pseudomonadati</taxon>
        <taxon>Bacteroidota</taxon>
        <taxon>Bacteroidia</taxon>
        <taxon>Bacteroidales</taxon>
        <taxon>Bacteroidaceae</taxon>
        <taxon>Bacteroides</taxon>
    </lineage>
</organism>
<dbReference type="PANTHER" id="PTHR35532">
    <property type="entry name" value="SIMILAR TO POLYHYDROXYALKANOATE DEPOLYMERASE"/>
    <property type="match status" value="1"/>
</dbReference>
<dbReference type="GeneID" id="92710336"/>
<dbReference type="Proteomes" id="UP000184192">
    <property type="component" value="Unassembled WGS sequence"/>
</dbReference>
<proteinExistence type="predicted"/>
<dbReference type="PROSITE" id="PS51257">
    <property type="entry name" value="PROKAR_LIPOPROTEIN"/>
    <property type="match status" value="1"/>
</dbReference>
<sequence>MKKILIGGLILCLLAACSDNKRLEQALQFAGENRGELEKVLDFYKHDGEKYAAARFLIENMPHYYAYRGEAVDSVKRTLVKYKEEKVALPEESDYWKSFNFEKMEKVYDSKVITAEYLINNIERAFRAWKKRPWNKEVTFDEFCELLLPYRVQNEPLDDWRKKYEEKYAYLLDSIYTGSDVIVATDTVAHALRKEGFVYCWDYRFPHLEASFLMEHRVGMCADACDFALYVYRALGIPIATDMYVYSSETRKGHTWNVVKDTTGRYVGFWFTEQDAIRDSVYSDLRKSGKASRQCFGSQREKLQDIWEDKRIPSFFKDLYRKDVSENYYQDTLRMSVAEKDYDKYAFLGVFNPHGWIGIDMAEIEDGEAVFPHVESEVIYVPMSYHGKKYSATDYPFFFDGKKNIPYAADLSRRDTVCLLRKNPLFFWQRDWLNDMAGCCVEFSDTKDFQRVLYSYRIGDTLRIAHNIVTLNLPVKFRYMRLKADKEKGLEVAELVCYNNGKKLEPQAVSGAKPDNIRRVWQKSYDDNPLTFYSSVEKGGVLVLDYGKLTTVDSFVFMPRNDDNFIRIGDEYELFYHGGKEGWVSLGRKTATEPWLIYDNMPRGALFHLHCLTRGEEEQVFHIENGVQVFVSNQAKPVTL</sequence>
<dbReference type="EMBL" id="FQZN01000001">
    <property type="protein sequence ID" value="SHI32126.1"/>
    <property type="molecule type" value="Genomic_DNA"/>
</dbReference>
<evidence type="ECO:0000313" key="1">
    <source>
        <dbReference type="EMBL" id="SHI32126.1"/>
    </source>
</evidence>
<evidence type="ECO:0008006" key="3">
    <source>
        <dbReference type="Google" id="ProtNLM"/>
    </source>
</evidence>
<reference evidence="2" key="1">
    <citation type="submission" date="2016-11" db="EMBL/GenBank/DDBJ databases">
        <authorList>
            <person name="Varghese N."/>
            <person name="Submissions S."/>
        </authorList>
    </citation>
    <scope>NUCLEOTIDE SEQUENCE [LARGE SCALE GENOMIC DNA]</scope>
    <source>
        <strain evidence="2">DSM 26884</strain>
    </source>
</reference>
<protein>
    <recommendedName>
        <fullName evidence="3">Peptide-N(4)-(N-acetyl-beta-glucosaminyl)asparagine amidase</fullName>
    </recommendedName>
</protein>
<accession>A0A1M6A6R1</accession>
<dbReference type="eggNOG" id="COG1305">
    <property type="taxonomic scope" value="Bacteria"/>
</dbReference>
<dbReference type="AlphaFoldDB" id="A0A1M6A6R1"/>
<keyword evidence="2" id="KW-1185">Reference proteome</keyword>